<feature type="binding site" evidence="10">
    <location>
        <position position="169"/>
    </location>
    <ligand>
        <name>Mg(2+)</name>
        <dbReference type="ChEBI" id="CHEBI:18420"/>
    </ligand>
</feature>
<dbReference type="SFLD" id="SFLDS00003">
    <property type="entry name" value="Haloacid_Dehalogenase"/>
    <property type="match status" value="1"/>
</dbReference>
<evidence type="ECO:0000256" key="2">
    <source>
        <dbReference type="ARBA" id="ARBA00001946"/>
    </source>
</evidence>
<dbReference type="STRING" id="1120955.SAMN03080610_00829"/>
<evidence type="ECO:0000256" key="5">
    <source>
        <dbReference type="ARBA" id="ARBA00013078"/>
    </source>
</evidence>
<dbReference type="PANTHER" id="PTHR43434">
    <property type="entry name" value="PHOSPHOGLYCOLATE PHOSPHATASE"/>
    <property type="match status" value="1"/>
</dbReference>
<feature type="active site" description="Nucleophile" evidence="10">
    <location>
        <position position="7"/>
    </location>
</feature>
<dbReference type="OrthoDB" id="9793014at2"/>
<name>A0A1G5MKT7_AFIMA</name>
<comment type="function">
    <text evidence="10">Specifically catalyzes the dephosphorylation of 2-phosphoglycolate. Is involved in the dissimilation of the intracellular 2-phosphoglycolate formed during the DNA repair of 3'-phosphoglycolate ends, a major class of DNA lesions induced by oxidative stress.</text>
</comment>
<proteinExistence type="inferred from homology"/>
<dbReference type="FunFam" id="3.40.50.1000:FF:000022">
    <property type="entry name" value="Phosphoglycolate phosphatase"/>
    <property type="match status" value="1"/>
</dbReference>
<dbReference type="PRINTS" id="PR00413">
    <property type="entry name" value="HADHALOGNASE"/>
</dbReference>
<evidence type="ECO:0000256" key="4">
    <source>
        <dbReference type="ARBA" id="ARBA00006171"/>
    </source>
</evidence>
<dbReference type="GO" id="GO:0008967">
    <property type="term" value="F:phosphoglycolate phosphatase activity"/>
    <property type="evidence" value="ECO:0007669"/>
    <property type="project" value="UniProtKB-UniRule"/>
</dbReference>
<dbReference type="GO" id="GO:0046872">
    <property type="term" value="F:metal ion binding"/>
    <property type="evidence" value="ECO:0007669"/>
    <property type="project" value="UniProtKB-KW"/>
</dbReference>
<dbReference type="InterPro" id="IPR050155">
    <property type="entry name" value="HAD-like_hydrolase_sf"/>
</dbReference>
<evidence type="ECO:0000256" key="9">
    <source>
        <dbReference type="ARBA" id="ARBA00023277"/>
    </source>
</evidence>
<evidence type="ECO:0000256" key="10">
    <source>
        <dbReference type="HAMAP-Rule" id="MF_00495"/>
    </source>
</evidence>
<dbReference type="Gene3D" id="3.40.50.1000">
    <property type="entry name" value="HAD superfamily/HAD-like"/>
    <property type="match status" value="1"/>
</dbReference>
<dbReference type="EC" id="3.1.3.18" evidence="5 10"/>
<dbReference type="NCBIfam" id="TIGR01549">
    <property type="entry name" value="HAD-SF-IA-v1"/>
    <property type="match status" value="1"/>
</dbReference>
<sequence>MALIVFDLDGTLVDTAPDLLATLDHVLGGRGLPPAPRERIMPCISRGARAMIEEGLKLSGRKVDAQELDRLLEVFLAHYEENICVDSRPFPGLVSALDALDAVGWSFAVCTNKRVGMSKLLLDQLGLLGRFQAVLGADSVSKRKPHPAHLLETIEAAGGKPDAALMVGDSAADIAAARAAFVPVIGVPFGYTTKPMAELRPDVIIDSYAQLTPELAARLLETGSGSAAVE</sequence>
<dbReference type="Gene3D" id="1.10.150.240">
    <property type="entry name" value="Putative phosphatase, domain 2"/>
    <property type="match status" value="1"/>
</dbReference>
<feature type="binding site" evidence="10">
    <location>
        <position position="7"/>
    </location>
    <ligand>
        <name>Mg(2+)</name>
        <dbReference type="ChEBI" id="CHEBI:18420"/>
    </ligand>
</feature>
<evidence type="ECO:0000256" key="8">
    <source>
        <dbReference type="ARBA" id="ARBA00022842"/>
    </source>
</evidence>
<feature type="binding site" evidence="10">
    <location>
        <position position="9"/>
    </location>
    <ligand>
        <name>Mg(2+)</name>
        <dbReference type="ChEBI" id="CHEBI:18420"/>
    </ligand>
</feature>
<accession>A0A1G5MKT7</accession>
<dbReference type="UniPathway" id="UPA00865">
    <property type="reaction ID" value="UER00834"/>
</dbReference>
<comment type="cofactor">
    <cofactor evidence="2 10">
        <name>Mg(2+)</name>
        <dbReference type="ChEBI" id="CHEBI:18420"/>
    </cofactor>
</comment>
<dbReference type="GO" id="GO:0046295">
    <property type="term" value="P:glycolate biosynthetic process"/>
    <property type="evidence" value="ECO:0007669"/>
    <property type="project" value="UniProtKB-UniRule"/>
</dbReference>
<dbReference type="InterPro" id="IPR023198">
    <property type="entry name" value="PGP-like_dom2"/>
</dbReference>
<keyword evidence="8 10" id="KW-0460">Magnesium</keyword>
<organism evidence="11 12">
    <name type="scientific">Afifella marina DSM 2698</name>
    <dbReference type="NCBI Taxonomy" id="1120955"/>
    <lineage>
        <taxon>Bacteria</taxon>
        <taxon>Pseudomonadati</taxon>
        <taxon>Pseudomonadota</taxon>
        <taxon>Alphaproteobacteria</taxon>
        <taxon>Hyphomicrobiales</taxon>
        <taxon>Afifellaceae</taxon>
        <taxon>Afifella</taxon>
    </lineage>
</organism>
<dbReference type="InterPro" id="IPR037512">
    <property type="entry name" value="PGPase_prok"/>
</dbReference>
<dbReference type="AlphaFoldDB" id="A0A1G5MKT7"/>
<gene>
    <name evidence="11" type="ORF">SAMN03080610_00829</name>
</gene>
<comment type="pathway">
    <text evidence="3 10">Organic acid metabolism; glycolate biosynthesis; glycolate from 2-phosphoglycolate: step 1/1.</text>
</comment>
<evidence type="ECO:0000256" key="1">
    <source>
        <dbReference type="ARBA" id="ARBA00000830"/>
    </source>
</evidence>
<dbReference type="HAMAP" id="MF_00495">
    <property type="entry name" value="GPH_hydrolase_bact"/>
    <property type="match status" value="1"/>
</dbReference>
<evidence type="ECO:0000313" key="12">
    <source>
        <dbReference type="Proteomes" id="UP000199347"/>
    </source>
</evidence>
<comment type="similarity">
    <text evidence="4 10">Belongs to the HAD-like hydrolase superfamily. CbbY/CbbZ/Gph/YieH family.</text>
</comment>
<keyword evidence="6 10" id="KW-0479">Metal-binding</keyword>
<dbReference type="SFLD" id="SFLDG01135">
    <property type="entry name" value="C1.5.6:_HAD__Beta-PGM__Phospha"/>
    <property type="match status" value="1"/>
</dbReference>
<dbReference type="SFLD" id="SFLDG01129">
    <property type="entry name" value="C1.5:_HAD__Beta-PGM__Phosphata"/>
    <property type="match status" value="1"/>
</dbReference>
<keyword evidence="9 10" id="KW-0119">Carbohydrate metabolism</keyword>
<dbReference type="SUPFAM" id="SSF56784">
    <property type="entry name" value="HAD-like"/>
    <property type="match status" value="1"/>
</dbReference>
<dbReference type="PANTHER" id="PTHR43434:SF1">
    <property type="entry name" value="PHOSPHOGLYCOLATE PHOSPHATASE"/>
    <property type="match status" value="1"/>
</dbReference>
<protein>
    <recommendedName>
        <fullName evidence="5 10">Phosphoglycolate phosphatase</fullName>
        <shortName evidence="10">PGP</shortName>
        <shortName evidence="10">PGPase</shortName>
        <ecNumber evidence="5 10">3.1.3.18</ecNumber>
    </recommendedName>
</protein>
<dbReference type="GO" id="GO:0005829">
    <property type="term" value="C:cytosol"/>
    <property type="evidence" value="ECO:0007669"/>
    <property type="project" value="TreeGrafter"/>
</dbReference>
<dbReference type="InterPro" id="IPR023214">
    <property type="entry name" value="HAD_sf"/>
</dbReference>
<reference evidence="12" key="1">
    <citation type="submission" date="2016-10" db="EMBL/GenBank/DDBJ databases">
        <authorList>
            <person name="Varghese N."/>
            <person name="Submissions S."/>
        </authorList>
    </citation>
    <scope>NUCLEOTIDE SEQUENCE [LARGE SCALE GENOMIC DNA]</scope>
    <source>
        <strain evidence="12">DSM 2698</strain>
    </source>
</reference>
<dbReference type="InterPro" id="IPR041492">
    <property type="entry name" value="HAD_2"/>
</dbReference>
<dbReference type="InterPro" id="IPR036412">
    <property type="entry name" value="HAD-like_sf"/>
</dbReference>
<dbReference type="EMBL" id="FMVW01000001">
    <property type="protein sequence ID" value="SCZ25712.1"/>
    <property type="molecule type" value="Genomic_DNA"/>
</dbReference>
<evidence type="ECO:0000313" key="11">
    <source>
        <dbReference type="EMBL" id="SCZ25712.1"/>
    </source>
</evidence>
<evidence type="ECO:0000256" key="6">
    <source>
        <dbReference type="ARBA" id="ARBA00022723"/>
    </source>
</evidence>
<dbReference type="NCBIfam" id="TIGR01449">
    <property type="entry name" value="PGP_bact"/>
    <property type="match status" value="1"/>
</dbReference>
<dbReference type="Proteomes" id="UP000199347">
    <property type="component" value="Unassembled WGS sequence"/>
</dbReference>
<dbReference type="RefSeq" id="WP_092809757.1">
    <property type="nucleotide sequence ID" value="NZ_FMVW01000001.1"/>
</dbReference>
<dbReference type="GO" id="GO:0006281">
    <property type="term" value="P:DNA repair"/>
    <property type="evidence" value="ECO:0007669"/>
    <property type="project" value="TreeGrafter"/>
</dbReference>
<evidence type="ECO:0000256" key="7">
    <source>
        <dbReference type="ARBA" id="ARBA00022801"/>
    </source>
</evidence>
<comment type="catalytic activity">
    <reaction evidence="1 10">
        <text>2-phosphoglycolate + H2O = glycolate + phosphate</text>
        <dbReference type="Rhea" id="RHEA:14369"/>
        <dbReference type="ChEBI" id="CHEBI:15377"/>
        <dbReference type="ChEBI" id="CHEBI:29805"/>
        <dbReference type="ChEBI" id="CHEBI:43474"/>
        <dbReference type="ChEBI" id="CHEBI:58033"/>
        <dbReference type="EC" id="3.1.3.18"/>
    </reaction>
</comment>
<dbReference type="Pfam" id="PF13419">
    <property type="entry name" value="HAD_2"/>
    <property type="match status" value="1"/>
</dbReference>
<dbReference type="GO" id="GO:0005975">
    <property type="term" value="P:carbohydrate metabolic process"/>
    <property type="evidence" value="ECO:0007669"/>
    <property type="project" value="InterPro"/>
</dbReference>
<evidence type="ECO:0000256" key="3">
    <source>
        <dbReference type="ARBA" id="ARBA00004818"/>
    </source>
</evidence>
<keyword evidence="7 10" id="KW-0378">Hydrolase</keyword>
<keyword evidence="12" id="KW-1185">Reference proteome</keyword>
<dbReference type="InterPro" id="IPR006439">
    <property type="entry name" value="HAD-SF_hydro_IA"/>
</dbReference>